<evidence type="ECO:0008006" key="4">
    <source>
        <dbReference type="Google" id="ProtNLM"/>
    </source>
</evidence>
<sequence>MEVFNILSQKLKSSSSNKVIFYCIIYLIALQFIINAFVPSKVVYNHRLDYDLVKDRPTNIEAVLKEIKTTIANEELDDYVVILGDSVSYSSPGPSNTSIGYYLNQIAQDKGKKFRIFNLAMPSMQAGDIYTLLLKMDQYGISRDNVIINVLYAGFVEKLDTPPVFWLDKQLKHMDPITYKEINTLGAKEEKKQSQIVALAQNIKDKLYENIPLFQYKDYLQVYIKEQLGKLRGHVVYASEPVQPWYEKPFLKDLLGEYEYQVGFNSTPFIMDNTNTQIHLLDKIINLQEGKNTLIYLAPINEELVGEYLDKENYFKNVKMIDEYFEEKPVKYINYYGKISFDFFSDQVHYTSDGYKYLADLLWDQITVWNLK</sequence>
<keyword evidence="1" id="KW-1133">Transmembrane helix</keyword>
<feature type="transmembrane region" description="Helical" evidence="1">
    <location>
        <begin position="19"/>
        <end position="38"/>
    </location>
</feature>
<evidence type="ECO:0000313" key="3">
    <source>
        <dbReference type="Proteomes" id="UP000779508"/>
    </source>
</evidence>
<dbReference type="RefSeq" id="WP_216415285.1">
    <property type="nucleotide sequence ID" value="NZ_JAHLQK010000002.1"/>
</dbReference>
<evidence type="ECO:0000313" key="2">
    <source>
        <dbReference type="EMBL" id="MBU5675786.1"/>
    </source>
</evidence>
<name>A0ABS6FZV8_9FIRM</name>
<evidence type="ECO:0000256" key="1">
    <source>
        <dbReference type="SAM" id="Phobius"/>
    </source>
</evidence>
<keyword evidence="1" id="KW-0812">Transmembrane</keyword>
<protein>
    <recommendedName>
        <fullName evidence="4">GDSL-like Lipase/Acylhydrolase family protein</fullName>
    </recommendedName>
</protein>
<organism evidence="2 3">
    <name type="scientific">Alkaliphilus flagellatus</name>
    <dbReference type="NCBI Taxonomy" id="2841507"/>
    <lineage>
        <taxon>Bacteria</taxon>
        <taxon>Bacillati</taxon>
        <taxon>Bacillota</taxon>
        <taxon>Clostridia</taxon>
        <taxon>Peptostreptococcales</taxon>
        <taxon>Natronincolaceae</taxon>
        <taxon>Alkaliphilus</taxon>
    </lineage>
</organism>
<keyword evidence="3" id="KW-1185">Reference proteome</keyword>
<dbReference type="EMBL" id="JAHLQK010000002">
    <property type="protein sequence ID" value="MBU5675786.1"/>
    <property type="molecule type" value="Genomic_DNA"/>
</dbReference>
<gene>
    <name evidence="2" type="ORF">KQI88_05100</name>
</gene>
<dbReference type="Proteomes" id="UP000779508">
    <property type="component" value="Unassembled WGS sequence"/>
</dbReference>
<proteinExistence type="predicted"/>
<accession>A0ABS6FZV8</accession>
<reference evidence="2 3" key="1">
    <citation type="submission" date="2021-06" db="EMBL/GenBank/DDBJ databases">
        <authorList>
            <person name="Sun Q."/>
            <person name="Li D."/>
        </authorList>
    </citation>
    <scope>NUCLEOTIDE SEQUENCE [LARGE SCALE GENOMIC DNA]</scope>
    <source>
        <strain evidence="2 3">MSJ-5</strain>
    </source>
</reference>
<comment type="caution">
    <text evidence="2">The sequence shown here is derived from an EMBL/GenBank/DDBJ whole genome shotgun (WGS) entry which is preliminary data.</text>
</comment>
<keyword evidence="1" id="KW-0472">Membrane</keyword>